<evidence type="ECO:0000256" key="1">
    <source>
        <dbReference type="ARBA" id="ARBA00022723"/>
    </source>
</evidence>
<sequence>MSSMLSRLVGSFKRSAPPSNRHRRSLDPEDDDDDDETSWIPHDHDFAERNVYSRPEFLSMSLEEEDISCDHAIRPVIRPNDRDRIPLGAGYAECINGGKSAKNEDQAAVGNFFLPHEPNGLTDDSRKMDVIEVQYFAVFDGHAGPGAALMAADQLVNHLQEKLVDVQEDLFNLRIRESYACAYVRDPSLVITVDSLVRGALEAAFVAFDEQIAQERLSFKISGGCTALVALVMLDKVYVAHAGDGRAVAFMGNEVITMATEFTPETDGERIQYLAHVNPALTHNFFSDNHFLRPLGKKDIGTRVLCRGPQRSGWHYKEVTERDVFCPPLVAGTGKWARLMGILGVTRGFGDHSLVVPGSRIQVKPFLTPVPEVRVLNLKDKTVTEDDILIMGCDGLWDMLRTEQVGATVKQSLAKSKEDKNPDRLTQVAVDLLLLARGDNAGKGWKMKDGCDASFDDITVFAIPLNRCLASQLKKSR</sequence>
<dbReference type="Proteomes" id="UP000694888">
    <property type="component" value="Unplaced"/>
</dbReference>
<keyword evidence="2 4" id="KW-0378">Hydrolase</keyword>
<feature type="coiled-coil region" evidence="5">
    <location>
        <begin position="149"/>
        <end position="176"/>
    </location>
</feature>
<keyword evidence="1" id="KW-0479">Metal-binding</keyword>
<keyword evidence="5" id="KW-0175">Coiled coil</keyword>
<dbReference type="InterPro" id="IPR000222">
    <property type="entry name" value="PP2C_BS"/>
</dbReference>
<dbReference type="Gene3D" id="3.60.40.10">
    <property type="entry name" value="PPM-type phosphatase domain"/>
    <property type="match status" value="1"/>
</dbReference>
<proteinExistence type="inferred from homology"/>
<comment type="similarity">
    <text evidence="4">Belongs to the PP2C family.</text>
</comment>
<evidence type="ECO:0000256" key="6">
    <source>
        <dbReference type="SAM" id="MobiDB-lite"/>
    </source>
</evidence>
<dbReference type="PANTHER" id="PTHR13832">
    <property type="entry name" value="PROTEIN PHOSPHATASE 2C"/>
    <property type="match status" value="1"/>
</dbReference>
<dbReference type="SMART" id="SM00332">
    <property type="entry name" value="PP2Cc"/>
    <property type="match status" value="1"/>
</dbReference>
<dbReference type="InterPro" id="IPR036457">
    <property type="entry name" value="PPM-type-like_dom_sf"/>
</dbReference>
<organism evidence="8 9">
    <name type="scientific">Aplysia californica</name>
    <name type="common">California sea hare</name>
    <dbReference type="NCBI Taxonomy" id="6500"/>
    <lineage>
        <taxon>Eukaryota</taxon>
        <taxon>Metazoa</taxon>
        <taxon>Spiralia</taxon>
        <taxon>Lophotrochozoa</taxon>
        <taxon>Mollusca</taxon>
        <taxon>Gastropoda</taxon>
        <taxon>Heterobranchia</taxon>
        <taxon>Euthyneura</taxon>
        <taxon>Tectipleura</taxon>
        <taxon>Aplysiida</taxon>
        <taxon>Aplysioidea</taxon>
        <taxon>Aplysiidae</taxon>
        <taxon>Aplysia</taxon>
    </lineage>
</organism>
<protein>
    <submittedName>
        <fullName evidence="9">Protein phosphatase 1H</fullName>
    </submittedName>
</protein>
<dbReference type="Pfam" id="PF00481">
    <property type="entry name" value="PP2C"/>
    <property type="match status" value="2"/>
</dbReference>
<feature type="region of interest" description="Disordered" evidence="6">
    <location>
        <begin position="1"/>
        <end position="42"/>
    </location>
</feature>
<gene>
    <name evidence="9" type="primary">LOC101852987</name>
</gene>
<evidence type="ECO:0000256" key="4">
    <source>
        <dbReference type="RuleBase" id="RU003465"/>
    </source>
</evidence>
<evidence type="ECO:0000256" key="2">
    <source>
        <dbReference type="ARBA" id="ARBA00022801"/>
    </source>
</evidence>
<dbReference type="CDD" id="cd00143">
    <property type="entry name" value="PP2Cc"/>
    <property type="match status" value="1"/>
</dbReference>
<feature type="domain" description="PPM-type phosphatase" evidence="7">
    <location>
        <begin position="118"/>
        <end position="465"/>
    </location>
</feature>
<dbReference type="SUPFAM" id="SSF81606">
    <property type="entry name" value="PP2C-like"/>
    <property type="match status" value="1"/>
</dbReference>
<evidence type="ECO:0000313" key="9">
    <source>
        <dbReference type="RefSeq" id="XP_005092254.1"/>
    </source>
</evidence>
<dbReference type="InterPro" id="IPR001932">
    <property type="entry name" value="PPM-type_phosphatase-like_dom"/>
</dbReference>
<dbReference type="GeneID" id="101852987"/>
<dbReference type="PROSITE" id="PS01032">
    <property type="entry name" value="PPM_1"/>
    <property type="match status" value="1"/>
</dbReference>
<dbReference type="PANTHER" id="PTHR13832:SF354">
    <property type="entry name" value="GM14138P"/>
    <property type="match status" value="1"/>
</dbReference>
<evidence type="ECO:0000256" key="5">
    <source>
        <dbReference type="SAM" id="Coils"/>
    </source>
</evidence>
<dbReference type="PROSITE" id="PS51746">
    <property type="entry name" value="PPM_2"/>
    <property type="match status" value="1"/>
</dbReference>
<keyword evidence="3 4" id="KW-0904">Protein phosphatase</keyword>
<evidence type="ECO:0000259" key="7">
    <source>
        <dbReference type="PROSITE" id="PS51746"/>
    </source>
</evidence>
<evidence type="ECO:0000256" key="3">
    <source>
        <dbReference type="ARBA" id="ARBA00022912"/>
    </source>
</evidence>
<evidence type="ECO:0000313" key="8">
    <source>
        <dbReference type="Proteomes" id="UP000694888"/>
    </source>
</evidence>
<name>A0ABM0JF34_APLCA</name>
<feature type="compositionally biased region" description="Acidic residues" evidence="6">
    <location>
        <begin position="28"/>
        <end position="37"/>
    </location>
</feature>
<dbReference type="RefSeq" id="XP_005092254.1">
    <property type="nucleotide sequence ID" value="XM_005092197.3"/>
</dbReference>
<reference evidence="9" key="1">
    <citation type="submission" date="2025-08" db="UniProtKB">
        <authorList>
            <consortium name="RefSeq"/>
        </authorList>
    </citation>
    <scope>IDENTIFICATION</scope>
</reference>
<keyword evidence="8" id="KW-1185">Reference proteome</keyword>
<dbReference type="InterPro" id="IPR015655">
    <property type="entry name" value="PP2C"/>
</dbReference>
<accession>A0ABM0JF34</accession>